<feature type="domain" description="Peptidase M1 membrane alanine aminopeptidase" evidence="13">
    <location>
        <begin position="229"/>
        <end position="443"/>
    </location>
</feature>
<dbReference type="PRINTS" id="PR00756">
    <property type="entry name" value="ALADIPTASE"/>
</dbReference>
<dbReference type="SUPFAM" id="SSF63737">
    <property type="entry name" value="Leukotriene A4 hydrolase N-terminal domain"/>
    <property type="match status" value="1"/>
</dbReference>
<dbReference type="InterPro" id="IPR045357">
    <property type="entry name" value="Aminopeptidase_N-like_N"/>
</dbReference>
<evidence type="ECO:0000313" key="18">
    <source>
        <dbReference type="Proteomes" id="UP001198571"/>
    </source>
</evidence>
<dbReference type="InterPro" id="IPR038438">
    <property type="entry name" value="PepN_Ig-like_sf"/>
</dbReference>
<evidence type="ECO:0000259" key="13">
    <source>
        <dbReference type="Pfam" id="PF01433"/>
    </source>
</evidence>
<dbReference type="InterPro" id="IPR024601">
    <property type="entry name" value="Peptidase_M1_pepN_C"/>
</dbReference>
<feature type="domain" description="Aminopeptidase N-like N-terminal" evidence="16">
    <location>
        <begin position="122"/>
        <end position="190"/>
    </location>
</feature>
<comment type="catalytic activity">
    <reaction evidence="1">
        <text>Release of an N-terminal amino acid, Xaa-|-Yaa- from a peptide, amide or arylamide. Xaa is preferably Ala, but may be most amino acids including Pro (slow action). When a terminal hydrophobic residue is followed by a prolyl residue, the two may be released as an intact Xaa-Pro dipeptide.</text>
        <dbReference type="EC" id="3.4.11.2"/>
    </reaction>
</comment>
<comment type="similarity">
    <text evidence="3">Belongs to the peptidase M1 family.</text>
</comment>
<evidence type="ECO:0000256" key="4">
    <source>
        <dbReference type="ARBA" id="ARBA00012564"/>
    </source>
</evidence>
<dbReference type="InterPro" id="IPR001930">
    <property type="entry name" value="Peptidase_M1"/>
</dbReference>
<evidence type="ECO:0000259" key="16">
    <source>
        <dbReference type="Pfam" id="PF17900"/>
    </source>
</evidence>
<reference evidence="17 18" key="1">
    <citation type="submission" date="2020-07" db="EMBL/GenBank/DDBJ databases">
        <title>Pseudogemmobacter sp. nov., isolated from poultry manure in Taiwan.</title>
        <authorList>
            <person name="Lin S.-Y."/>
            <person name="Tang Y.-S."/>
            <person name="Young C.-C."/>
        </authorList>
    </citation>
    <scope>NUCLEOTIDE SEQUENCE [LARGE SCALE GENOMIC DNA]</scope>
    <source>
        <strain evidence="17 18">CC-YST710</strain>
    </source>
</reference>
<evidence type="ECO:0000256" key="1">
    <source>
        <dbReference type="ARBA" id="ARBA00000098"/>
    </source>
</evidence>
<dbReference type="NCBIfam" id="TIGR02414">
    <property type="entry name" value="pepN_proteo"/>
    <property type="match status" value="1"/>
</dbReference>
<keyword evidence="11" id="KW-0482">Metalloprotease</keyword>
<dbReference type="InterPro" id="IPR042097">
    <property type="entry name" value="Aminopeptidase_N-like_N_sf"/>
</dbReference>
<dbReference type="InterPro" id="IPR027268">
    <property type="entry name" value="Peptidase_M4/M1_CTD_sf"/>
</dbReference>
<dbReference type="Gene3D" id="3.30.2010.30">
    <property type="match status" value="1"/>
</dbReference>
<dbReference type="GO" id="GO:0004177">
    <property type="term" value="F:aminopeptidase activity"/>
    <property type="evidence" value="ECO:0007669"/>
    <property type="project" value="UniProtKB-KW"/>
</dbReference>
<evidence type="ECO:0000256" key="11">
    <source>
        <dbReference type="ARBA" id="ARBA00023049"/>
    </source>
</evidence>
<comment type="caution">
    <text evidence="17">The sequence shown here is derived from an EMBL/GenBank/DDBJ whole genome shotgun (WGS) entry which is preliminary data.</text>
</comment>
<dbReference type="SUPFAM" id="SSF55486">
    <property type="entry name" value="Metalloproteases ('zincins'), catalytic domain"/>
    <property type="match status" value="1"/>
</dbReference>
<keyword evidence="9 17" id="KW-0378">Hydrolase</keyword>
<dbReference type="InterPro" id="IPR012779">
    <property type="entry name" value="Peptidase_M1_pepN"/>
</dbReference>
<evidence type="ECO:0000256" key="5">
    <source>
        <dbReference type="ARBA" id="ARBA00015611"/>
    </source>
</evidence>
<evidence type="ECO:0000259" key="14">
    <source>
        <dbReference type="Pfam" id="PF11940"/>
    </source>
</evidence>
<evidence type="ECO:0000259" key="15">
    <source>
        <dbReference type="Pfam" id="PF17432"/>
    </source>
</evidence>
<dbReference type="PANTHER" id="PTHR46322">
    <property type="entry name" value="PUROMYCIN-SENSITIVE AMINOPEPTIDASE"/>
    <property type="match status" value="1"/>
</dbReference>
<proteinExistence type="inferred from homology"/>
<evidence type="ECO:0000256" key="2">
    <source>
        <dbReference type="ARBA" id="ARBA00001947"/>
    </source>
</evidence>
<gene>
    <name evidence="17" type="primary">pepN</name>
    <name evidence="17" type="ORF">H0485_04365</name>
</gene>
<evidence type="ECO:0000256" key="7">
    <source>
        <dbReference type="ARBA" id="ARBA00022670"/>
    </source>
</evidence>
<evidence type="ECO:0000256" key="6">
    <source>
        <dbReference type="ARBA" id="ARBA00022438"/>
    </source>
</evidence>
<evidence type="ECO:0000256" key="8">
    <source>
        <dbReference type="ARBA" id="ARBA00022723"/>
    </source>
</evidence>
<evidence type="ECO:0000256" key="3">
    <source>
        <dbReference type="ARBA" id="ARBA00010136"/>
    </source>
</evidence>
<dbReference type="EC" id="3.4.11.2" evidence="4 12"/>
<dbReference type="Pfam" id="PF17900">
    <property type="entry name" value="Peptidase_M1_N"/>
    <property type="match status" value="1"/>
</dbReference>
<evidence type="ECO:0000256" key="9">
    <source>
        <dbReference type="ARBA" id="ARBA00022801"/>
    </source>
</evidence>
<feature type="domain" description="Peptidase M1 alanyl aminopeptidase Ig-like fold" evidence="14">
    <location>
        <begin position="448"/>
        <end position="544"/>
    </location>
</feature>
<feature type="domain" description="Peptidase M1 alanyl aminopeptidase C-terminal" evidence="15">
    <location>
        <begin position="550"/>
        <end position="864"/>
    </location>
</feature>
<comment type="cofactor">
    <cofactor evidence="2">
        <name>Zn(2+)</name>
        <dbReference type="ChEBI" id="CHEBI:29105"/>
    </cofactor>
</comment>
<keyword evidence="7" id="KW-0645">Protease</keyword>
<accession>A0ABS8CJ85</accession>
<dbReference type="Pfam" id="PF11940">
    <property type="entry name" value="DUF3458"/>
    <property type="match status" value="1"/>
</dbReference>
<organism evidence="17 18">
    <name type="scientific">Pseudogemmobacter faecipullorum</name>
    <dbReference type="NCBI Taxonomy" id="2755041"/>
    <lineage>
        <taxon>Bacteria</taxon>
        <taxon>Pseudomonadati</taxon>
        <taxon>Pseudomonadota</taxon>
        <taxon>Alphaproteobacteria</taxon>
        <taxon>Rhodobacterales</taxon>
        <taxon>Paracoccaceae</taxon>
        <taxon>Pseudogemmobacter</taxon>
    </lineage>
</organism>
<dbReference type="EMBL" id="JACDXX010000003">
    <property type="protein sequence ID" value="MCB5409243.1"/>
    <property type="molecule type" value="Genomic_DNA"/>
</dbReference>
<dbReference type="Gene3D" id="2.60.40.1730">
    <property type="entry name" value="tricorn interacting facor f3 domain"/>
    <property type="match status" value="1"/>
</dbReference>
<name>A0ABS8CJ85_9RHOB</name>
<dbReference type="Pfam" id="PF01433">
    <property type="entry name" value="Peptidase_M1"/>
    <property type="match status" value="1"/>
</dbReference>
<dbReference type="PANTHER" id="PTHR46322:SF1">
    <property type="entry name" value="PUROMYCIN-SENSITIVE AMINOPEPTIDASE"/>
    <property type="match status" value="1"/>
</dbReference>
<dbReference type="InterPro" id="IPR037144">
    <property type="entry name" value="Peptidase_M1_pepN_C_sf"/>
</dbReference>
<keyword evidence="18" id="KW-1185">Reference proteome</keyword>
<dbReference type="CDD" id="cd09600">
    <property type="entry name" value="M1_APN"/>
    <property type="match status" value="1"/>
</dbReference>
<protein>
    <recommendedName>
        <fullName evidence="5 12">Aminopeptidase N</fullName>
        <ecNumber evidence="4 12">3.4.11.2</ecNumber>
    </recommendedName>
</protein>
<keyword evidence="6 17" id="KW-0031">Aminopeptidase</keyword>
<dbReference type="Gene3D" id="1.25.50.10">
    <property type="entry name" value="Peptidase M1, alanyl aminopeptidase, C-terminal domain"/>
    <property type="match status" value="1"/>
</dbReference>
<dbReference type="InterPro" id="IPR035414">
    <property type="entry name" value="Peptidase_M1_pepN_Ig-like"/>
</dbReference>
<sequence>MSSETPPVTAADPRSIWLADYQPYSHVLDKAELCFRLAPKGTRVSARLHLRPSAAARGRHVLRLDGEALRLVSLRLDGQLIDLTPDPTGLTLPADLLPDAPFVLETEVLIDPVSNTALEGLYMSNGMYCSQCEAQGFRKITFWPDRPDVMTRYTVRIESDLPVLLSNGNPTASGPGWAEWHDPWPKPSYLFALVAGDLVACRDSFTTMSGRKVDLAIWVRAGDESRCAWAMDSLIRSMKWDEEVYGREYDLDVFNIVAVDDFNMGAMENKGLNIFNSKFVLADAESATDDDFARIEAIIAHEYFHNWTGNRITCRDWFQLCLKEGLTVFRDQQFSGDMRSHAVKRIEDVALLRARQFREDQGPLAHPVRPESFVEINNFYTATVYEKGAELIAMLKTLVGDAAYAKALDLYFSRHDGEAATIEDWLKVFEDVTGRDLSQFKRWYSEAGTPRLEVSEAWEVGEAGEAGVYTLSFTQHTPPTPGQKQKNPRVIPIAVGLLGPNGDEIRPTEVLEMTEVQQSFRFEGLTARPVPSILRGFSAPVLLARDSSAAERAFLLAHDTDLFNRYEAGRSLAREMLVAQLTGGADLRATWAAALAALIRDESLDPAFRALTLRLPSEDDLAQALSERGHLPDPEAIRSARRAAQDLLAGGLSADLPGLIAGLASDRPFLPDAEGAGRRSLSAGLLALQTRLDGGAAARQAFDAADNMTSAIGALTALLDIGAGGAELAAFAARWQQDRNVMDKWFMLQAALAAPDQAVELVAELAAHPGFDLKNPNRFRAVFGGLSANHAGFHRADGAGYRLLADWLIRLDALNPQSAARVSAAFETWPRYDPARRALITAELDRILATPGLSRDLGEMAGRMRAAG</sequence>
<evidence type="ECO:0000256" key="12">
    <source>
        <dbReference type="NCBIfam" id="TIGR02414"/>
    </source>
</evidence>
<evidence type="ECO:0000313" key="17">
    <source>
        <dbReference type="EMBL" id="MCB5409243.1"/>
    </source>
</evidence>
<keyword evidence="8" id="KW-0479">Metal-binding</keyword>
<dbReference type="Gene3D" id="1.10.390.10">
    <property type="entry name" value="Neutral Protease Domain 2"/>
    <property type="match status" value="1"/>
</dbReference>
<dbReference type="Gene3D" id="2.60.40.1840">
    <property type="match status" value="1"/>
</dbReference>
<dbReference type="Proteomes" id="UP001198571">
    <property type="component" value="Unassembled WGS sequence"/>
</dbReference>
<evidence type="ECO:0000256" key="10">
    <source>
        <dbReference type="ARBA" id="ARBA00022833"/>
    </source>
</evidence>
<dbReference type="InterPro" id="IPR014782">
    <property type="entry name" value="Peptidase_M1_dom"/>
</dbReference>
<dbReference type="RefSeq" id="WP_226934142.1">
    <property type="nucleotide sequence ID" value="NZ_JACDXX010000003.1"/>
</dbReference>
<keyword evidence="10" id="KW-0862">Zinc</keyword>
<dbReference type="Pfam" id="PF17432">
    <property type="entry name" value="DUF3458_C"/>
    <property type="match status" value="1"/>
</dbReference>